<gene>
    <name evidence="1" type="ORF">CRENPOLYSF2_10006</name>
</gene>
<dbReference type="Proteomes" id="UP000195442">
    <property type="component" value="Unassembled WGS sequence"/>
</dbReference>
<protein>
    <submittedName>
        <fullName evidence="1">Uncharacterized protein</fullName>
    </submittedName>
</protein>
<accession>A0A1R4GYB8</accession>
<proteinExistence type="predicted"/>
<keyword evidence="2" id="KW-1185">Reference proteome</keyword>
<organism evidence="1 2">
    <name type="scientific">Crenothrix polyspora</name>
    <dbReference type="NCBI Taxonomy" id="360316"/>
    <lineage>
        <taxon>Bacteria</taxon>
        <taxon>Pseudomonadati</taxon>
        <taxon>Pseudomonadota</taxon>
        <taxon>Gammaproteobacteria</taxon>
        <taxon>Methylococcales</taxon>
        <taxon>Crenotrichaceae</taxon>
        <taxon>Crenothrix</taxon>
    </lineage>
</organism>
<dbReference type="EMBL" id="FUKJ01000001">
    <property type="protein sequence ID" value="SJM88958.1"/>
    <property type="molecule type" value="Genomic_DNA"/>
</dbReference>
<reference evidence="2" key="1">
    <citation type="submission" date="2017-02" db="EMBL/GenBank/DDBJ databases">
        <authorList>
            <person name="Daims H."/>
        </authorList>
    </citation>
    <scope>NUCLEOTIDE SEQUENCE [LARGE SCALE GENOMIC DNA]</scope>
</reference>
<dbReference type="AlphaFoldDB" id="A0A1R4GYB8"/>
<dbReference type="RefSeq" id="WP_087145420.1">
    <property type="nucleotide sequence ID" value="NZ_FUKJ01000001.1"/>
</dbReference>
<sequence length="70" mass="7658">MNTLRNPILQEVAQLDIKSLLTLQSIVAALKKTTVSSYQRGTGAASCRKALAGLQDSLSQTIIEEREDRL</sequence>
<name>A0A1R4GYB8_9GAMM</name>
<evidence type="ECO:0000313" key="2">
    <source>
        <dbReference type="Proteomes" id="UP000195442"/>
    </source>
</evidence>
<evidence type="ECO:0000313" key="1">
    <source>
        <dbReference type="EMBL" id="SJM88958.1"/>
    </source>
</evidence>